<dbReference type="PANTHER" id="PTHR12100">
    <property type="entry name" value="SEC10"/>
    <property type="match status" value="1"/>
</dbReference>
<evidence type="ECO:0000256" key="5">
    <source>
        <dbReference type="SAM" id="MobiDB-lite"/>
    </source>
</evidence>
<dbReference type="Proteomes" id="UP000236291">
    <property type="component" value="Unassembled WGS sequence"/>
</dbReference>
<dbReference type="Pfam" id="PF20667">
    <property type="entry name" value="Sec10_N"/>
    <property type="match status" value="1"/>
</dbReference>
<dbReference type="InterPro" id="IPR048627">
    <property type="entry name" value="Sec10_HB"/>
</dbReference>
<keyword evidence="2" id="KW-0813">Transport</keyword>
<dbReference type="InterPro" id="IPR009976">
    <property type="entry name" value="Sec10-like"/>
</dbReference>
<feature type="domain" description="Exocyst complex component Sec10 N-terminal" evidence="7">
    <location>
        <begin position="132"/>
        <end position="247"/>
    </location>
</feature>
<evidence type="ECO:0000256" key="1">
    <source>
        <dbReference type="ARBA" id="ARBA00006572"/>
    </source>
</evidence>
<sequence>VLVSIQTRHNDTTEQDRFQQLLIISARSENRHRRLNHHHHHHHRTVMREPRDATKTDVKTTKPATSTTSFPLILDVDDFKGDFSFDALFGNLVNDLLPSFKLEDLEAEGADSQPNVNKFSQATNPLFPEVEKLLSLFKDSSKELIELRKQIDGRLHNLKKDVSVQDTKHRRTLAELEKGVDGLFESFARLDSRISSVGQTAAKIGDHLQSADAQRETASQTIELIKYLMEFNSSPGDLMELSPLFSDDSRVAEAASIAQKLRSFAEEDIGRHGINVPSAVGNANASRGLEVAVANLQDYCNELENRLLSRFDAASQKRELTTMAECAKILSQFNRGTSAMQHYVATRPMFIDVEVMNADTRLVLGDQAAQTSPNNVARGLSSLYKEITDTVRKEAATITAVFPSPSEVMSILVQRVLEQRVTAILDKLLVKPSLVNLPSMEEGGLLFYLRMLAVAYEKTQELARDLRTVGCGDLDVEGLTESLFSNHKDEYPEYEQAALRQLYKVKMEELRAESQISDSSGTVGRTKGATVASSQQQISVTVVTEFVRWNEEAITRCNLFSSQAATLATHVKAVFTCLLDQVSQYIADGLERARDGLTEAANLRERFVLGTSVSRRVAAAAASAAEAAAAAGESSFRSFMVAVQRSGSSVAIIQQYFANSISRLLLPVDGAHAAACEEMATAMSSAEAAAYKGLQQCIETVMAEVERLLSAEQKATDYKTNDDGMVPDHRPTTACTRLPRLE</sequence>
<dbReference type="GO" id="GO:0000145">
    <property type="term" value="C:exocyst"/>
    <property type="evidence" value="ECO:0007669"/>
    <property type="project" value="TreeGrafter"/>
</dbReference>
<gene>
    <name evidence="8" type="ORF">L195_g006807</name>
</gene>
<feature type="compositionally biased region" description="Basic residues" evidence="5">
    <location>
        <begin position="36"/>
        <end position="45"/>
    </location>
</feature>
<keyword evidence="3" id="KW-0268">Exocytosis</keyword>
<feature type="non-terminal residue" evidence="8">
    <location>
        <position position="1"/>
    </location>
</feature>
<feature type="domain" description="Exocyst complex component Sec10-like alpha-helical bundle" evidence="6">
    <location>
        <begin position="253"/>
        <end position="738"/>
    </location>
</feature>
<dbReference type="STRING" id="57577.A0A2K3P4M9"/>
<evidence type="ECO:0000256" key="2">
    <source>
        <dbReference type="ARBA" id="ARBA00022448"/>
    </source>
</evidence>
<feature type="region of interest" description="Disordered" evidence="5">
    <location>
        <begin position="36"/>
        <end position="64"/>
    </location>
</feature>
<name>A0A2K3P4M9_TRIPR</name>
<dbReference type="AlphaFoldDB" id="A0A2K3P4M9"/>
<evidence type="ECO:0000313" key="9">
    <source>
        <dbReference type="Proteomes" id="UP000236291"/>
    </source>
</evidence>
<dbReference type="Pfam" id="PF07393">
    <property type="entry name" value="Sec10_HB"/>
    <property type="match status" value="1"/>
</dbReference>
<reference evidence="8 9" key="1">
    <citation type="journal article" date="2014" name="Am. J. Bot.">
        <title>Genome assembly and annotation for red clover (Trifolium pratense; Fabaceae).</title>
        <authorList>
            <person name="Istvanek J."/>
            <person name="Jaros M."/>
            <person name="Krenek A."/>
            <person name="Repkova J."/>
        </authorList>
    </citation>
    <scope>NUCLEOTIDE SEQUENCE [LARGE SCALE GENOMIC DNA]</scope>
    <source>
        <strain evidence="9">cv. Tatra</strain>
        <tissue evidence="8">Young leaves</tissue>
    </source>
</reference>
<accession>A0A2K3P4M9</accession>
<proteinExistence type="inferred from homology"/>
<evidence type="ECO:0000256" key="4">
    <source>
        <dbReference type="ARBA" id="ARBA00023054"/>
    </source>
</evidence>
<dbReference type="EMBL" id="ASHM01003680">
    <property type="protein sequence ID" value="PNY10237.1"/>
    <property type="molecule type" value="Genomic_DNA"/>
</dbReference>
<evidence type="ECO:0000259" key="6">
    <source>
        <dbReference type="Pfam" id="PF07393"/>
    </source>
</evidence>
<protein>
    <submittedName>
        <fullName evidence="8">Exocyst complex component 5-like protein</fullName>
    </submittedName>
</protein>
<comment type="similarity">
    <text evidence="1">Belongs to the SEC10 family.</text>
</comment>
<evidence type="ECO:0000313" key="8">
    <source>
        <dbReference type="EMBL" id="PNY10237.1"/>
    </source>
</evidence>
<dbReference type="GO" id="GO:0006887">
    <property type="term" value="P:exocytosis"/>
    <property type="evidence" value="ECO:0007669"/>
    <property type="project" value="UniProtKB-KW"/>
</dbReference>
<reference evidence="8 9" key="2">
    <citation type="journal article" date="2017" name="Front. Plant Sci.">
        <title>Gene Classification and Mining of Molecular Markers Useful in Red Clover (Trifolium pratense) Breeding.</title>
        <authorList>
            <person name="Istvanek J."/>
            <person name="Dluhosova J."/>
            <person name="Dluhos P."/>
            <person name="Patkova L."/>
            <person name="Nedelnik J."/>
            <person name="Repkova J."/>
        </authorList>
    </citation>
    <scope>NUCLEOTIDE SEQUENCE [LARGE SCALE GENOMIC DNA]</scope>
    <source>
        <strain evidence="9">cv. Tatra</strain>
        <tissue evidence="8">Young leaves</tissue>
    </source>
</reference>
<feature type="compositionally biased region" description="Basic and acidic residues" evidence="5">
    <location>
        <begin position="46"/>
        <end position="60"/>
    </location>
</feature>
<dbReference type="GO" id="GO:0006893">
    <property type="term" value="P:Golgi to plasma membrane transport"/>
    <property type="evidence" value="ECO:0007669"/>
    <property type="project" value="TreeGrafter"/>
</dbReference>
<evidence type="ECO:0000256" key="3">
    <source>
        <dbReference type="ARBA" id="ARBA00022483"/>
    </source>
</evidence>
<keyword evidence="4" id="KW-0175">Coiled coil</keyword>
<dbReference type="PANTHER" id="PTHR12100:SF0">
    <property type="entry name" value="EXOCYST COMPLEX COMPONENT 5"/>
    <property type="match status" value="1"/>
</dbReference>
<evidence type="ECO:0000259" key="7">
    <source>
        <dbReference type="Pfam" id="PF20667"/>
    </source>
</evidence>
<organism evidence="8 9">
    <name type="scientific">Trifolium pratense</name>
    <name type="common">Red clover</name>
    <dbReference type="NCBI Taxonomy" id="57577"/>
    <lineage>
        <taxon>Eukaryota</taxon>
        <taxon>Viridiplantae</taxon>
        <taxon>Streptophyta</taxon>
        <taxon>Embryophyta</taxon>
        <taxon>Tracheophyta</taxon>
        <taxon>Spermatophyta</taxon>
        <taxon>Magnoliopsida</taxon>
        <taxon>eudicotyledons</taxon>
        <taxon>Gunneridae</taxon>
        <taxon>Pentapetalae</taxon>
        <taxon>rosids</taxon>
        <taxon>fabids</taxon>
        <taxon>Fabales</taxon>
        <taxon>Fabaceae</taxon>
        <taxon>Papilionoideae</taxon>
        <taxon>50 kb inversion clade</taxon>
        <taxon>NPAAA clade</taxon>
        <taxon>Hologalegina</taxon>
        <taxon>IRL clade</taxon>
        <taxon>Trifolieae</taxon>
        <taxon>Trifolium</taxon>
    </lineage>
</organism>
<comment type="caution">
    <text evidence="8">The sequence shown here is derived from an EMBL/GenBank/DDBJ whole genome shotgun (WGS) entry which is preliminary data.</text>
</comment>
<dbReference type="InterPro" id="IPR048625">
    <property type="entry name" value="Sec10_N"/>
</dbReference>